<organism evidence="2 3">
    <name type="scientific">Idiomarina fontislapidosi</name>
    <dbReference type="NCBI Taxonomy" id="263723"/>
    <lineage>
        <taxon>Bacteria</taxon>
        <taxon>Pseudomonadati</taxon>
        <taxon>Pseudomonadota</taxon>
        <taxon>Gammaproteobacteria</taxon>
        <taxon>Alteromonadales</taxon>
        <taxon>Idiomarinaceae</taxon>
        <taxon>Idiomarina</taxon>
    </lineage>
</organism>
<proteinExistence type="predicted"/>
<evidence type="ECO:0000313" key="2">
    <source>
        <dbReference type="EMBL" id="RUO47595.1"/>
    </source>
</evidence>
<dbReference type="EMBL" id="PIPV01000027">
    <property type="protein sequence ID" value="RUO47595.1"/>
    <property type="molecule type" value="Genomic_DNA"/>
</dbReference>
<keyword evidence="2" id="KW-0808">Transferase</keyword>
<comment type="caution">
    <text evidence="2">The sequence shown here is derived from an EMBL/GenBank/DDBJ whole genome shotgun (WGS) entry which is preliminary data.</text>
</comment>
<accession>A0A432XFU9</accession>
<evidence type="ECO:0000259" key="1">
    <source>
        <dbReference type="Pfam" id="PF00535"/>
    </source>
</evidence>
<dbReference type="RefSeq" id="WP_110576516.1">
    <property type="nucleotide sequence ID" value="NZ_PIPV01000027.1"/>
</dbReference>
<dbReference type="InterPro" id="IPR001173">
    <property type="entry name" value="Glyco_trans_2-like"/>
</dbReference>
<gene>
    <name evidence="2" type="ORF">CWE25_13330</name>
</gene>
<dbReference type="Gene3D" id="3.90.550.10">
    <property type="entry name" value="Spore Coat Polysaccharide Biosynthesis Protein SpsA, Chain A"/>
    <property type="match status" value="1"/>
</dbReference>
<dbReference type="GO" id="GO:0016740">
    <property type="term" value="F:transferase activity"/>
    <property type="evidence" value="ECO:0007669"/>
    <property type="project" value="UniProtKB-KW"/>
</dbReference>
<dbReference type="SUPFAM" id="SSF53448">
    <property type="entry name" value="Nucleotide-diphospho-sugar transferases"/>
    <property type="match status" value="1"/>
</dbReference>
<dbReference type="InterPro" id="IPR029044">
    <property type="entry name" value="Nucleotide-diphossugar_trans"/>
</dbReference>
<dbReference type="AlphaFoldDB" id="A0A432XFU9"/>
<name>A0A432XFU9_9GAMM</name>
<dbReference type="Pfam" id="PF00535">
    <property type="entry name" value="Glycos_transf_2"/>
    <property type="match status" value="1"/>
</dbReference>
<sequence length="293" mass="34521">MEVKKLPRIAVLLAAYNGEQWIESQIYSILNQERVEVVIYVSLDLSTDSTKKLIENFVKQYDNVKLLPYGEHFGGAAANFFNLFKVVDFNGFDAVSLADQDDIWLSNKLAVAYRSLDEKKFDVYSSSVVAVWKSGKEKFINKAHEQKKIDHFFEPAGPGCTYVFNISSAKSLQDFIRNSELVFDIHLHDWLAYAYCREKGFKWFIDESSYIRYRQHDSNQFGVNFGLKAYLKRFRLISSKWYREQVLKIVLLVAPEKYNKINKRSYLLLNFNEVRRRRIDQFILLFLVLFKIY</sequence>
<dbReference type="Proteomes" id="UP000287330">
    <property type="component" value="Unassembled WGS sequence"/>
</dbReference>
<protein>
    <submittedName>
        <fullName evidence="2">Glycosyl transferase</fullName>
    </submittedName>
</protein>
<keyword evidence="3" id="KW-1185">Reference proteome</keyword>
<feature type="domain" description="Glycosyltransferase 2-like" evidence="1">
    <location>
        <begin position="11"/>
        <end position="154"/>
    </location>
</feature>
<dbReference type="OrthoDB" id="9802649at2"/>
<evidence type="ECO:0000313" key="3">
    <source>
        <dbReference type="Proteomes" id="UP000287330"/>
    </source>
</evidence>
<reference evidence="3" key="1">
    <citation type="journal article" date="2018" name="Front. Microbiol.">
        <title>Genome-Based Analysis Reveals the Taxonomy and Diversity of the Family Idiomarinaceae.</title>
        <authorList>
            <person name="Liu Y."/>
            <person name="Lai Q."/>
            <person name="Shao Z."/>
        </authorList>
    </citation>
    <scope>NUCLEOTIDE SEQUENCE [LARGE SCALE GENOMIC DNA]</scope>
    <source>
        <strain evidence="3">F23</strain>
    </source>
</reference>